<sequence length="199" mass="22068">MMQPNRRLSDFLPLKFANGNQVKQFSKPCVRCGTMLDAKQMNGIARLVENHIAIAATAQCPKCSENFGVACVINPDKQVKRVVLPRVLFNLYLRALPVQKGEVSAQATLNRGGVTPLPEVRDAMEDAAEIARQQASSKQVKARDIVRSEEALGRFNEKAIPAWLLLDGQRFDFERIAPNAQVGEGEFLLDGCLIYRAKT</sequence>
<proteinExistence type="predicted"/>
<dbReference type="RefSeq" id="WP_173532485.1">
    <property type="nucleotide sequence ID" value="NZ_CP054143.1"/>
</dbReference>
<dbReference type="AlphaFoldDB" id="A0A6M8SMT0"/>
<dbReference type="Proteomes" id="UP000504844">
    <property type="component" value="Chromosome"/>
</dbReference>
<dbReference type="KEGG" id="dee:HQN60_04215"/>
<reference evidence="1 2" key="1">
    <citation type="submission" date="2020-05" db="EMBL/GenBank/DDBJ databases">
        <title>Complete genome sequence of Deefgea sp. D17.</title>
        <authorList>
            <person name="Bae J.-W."/>
            <person name="Han J.E."/>
        </authorList>
    </citation>
    <scope>NUCLEOTIDE SEQUENCE [LARGE SCALE GENOMIC DNA]</scope>
    <source>
        <strain evidence="1 2">D17</strain>
    </source>
</reference>
<evidence type="ECO:0000313" key="2">
    <source>
        <dbReference type="Proteomes" id="UP000504844"/>
    </source>
</evidence>
<protein>
    <submittedName>
        <fullName evidence="1">Uncharacterized protein</fullName>
    </submittedName>
</protein>
<keyword evidence="2" id="KW-1185">Reference proteome</keyword>
<dbReference type="EMBL" id="CP054143">
    <property type="protein sequence ID" value="QKJ65981.1"/>
    <property type="molecule type" value="Genomic_DNA"/>
</dbReference>
<gene>
    <name evidence="1" type="ORF">HQN60_04215</name>
</gene>
<name>A0A6M8SMT0_9NEIS</name>
<accession>A0A6M8SMT0</accession>
<organism evidence="1 2">
    <name type="scientific">Deefgea piscis</name>
    <dbReference type="NCBI Taxonomy" id="2739061"/>
    <lineage>
        <taxon>Bacteria</taxon>
        <taxon>Pseudomonadati</taxon>
        <taxon>Pseudomonadota</taxon>
        <taxon>Betaproteobacteria</taxon>
        <taxon>Neisseriales</taxon>
        <taxon>Chitinibacteraceae</taxon>
        <taxon>Deefgea</taxon>
    </lineage>
</organism>
<evidence type="ECO:0000313" key="1">
    <source>
        <dbReference type="EMBL" id="QKJ65981.1"/>
    </source>
</evidence>